<organism evidence="9">
    <name type="scientific">Culicoides sonorensis</name>
    <name type="common">Biting midge</name>
    <dbReference type="NCBI Taxonomy" id="179676"/>
    <lineage>
        <taxon>Eukaryota</taxon>
        <taxon>Metazoa</taxon>
        <taxon>Ecdysozoa</taxon>
        <taxon>Arthropoda</taxon>
        <taxon>Hexapoda</taxon>
        <taxon>Insecta</taxon>
        <taxon>Pterygota</taxon>
        <taxon>Neoptera</taxon>
        <taxon>Endopterygota</taxon>
        <taxon>Diptera</taxon>
        <taxon>Nematocera</taxon>
        <taxon>Chironomoidea</taxon>
        <taxon>Ceratopogonidae</taxon>
        <taxon>Ceratopogoninae</taxon>
        <taxon>Culicoides</taxon>
        <taxon>Monoculicoides</taxon>
    </lineage>
</organism>
<dbReference type="InterPro" id="IPR036860">
    <property type="entry name" value="SH2_dom_sf"/>
</dbReference>
<dbReference type="Gene3D" id="3.30.60.20">
    <property type="match status" value="1"/>
</dbReference>
<keyword evidence="1" id="KW-0343">GTPase activation</keyword>
<gene>
    <name evidence="9" type="primary">CSON012022</name>
</gene>
<dbReference type="PANTHER" id="PTHR46075:SF2">
    <property type="entry name" value="RHO GTPASE ACTIVATING PROTEIN AT 5A, ISOFORM A"/>
    <property type="match status" value="1"/>
</dbReference>
<dbReference type="VEuPathDB" id="VectorBase:CSON012022"/>
<dbReference type="PRINTS" id="PR00008">
    <property type="entry name" value="DAGPEDOMAIN"/>
</dbReference>
<dbReference type="Pfam" id="PF00620">
    <property type="entry name" value="RhoGAP"/>
    <property type="match status" value="1"/>
</dbReference>
<dbReference type="Pfam" id="PF00017">
    <property type="entry name" value="SH2"/>
    <property type="match status" value="1"/>
</dbReference>
<dbReference type="SMART" id="SM00252">
    <property type="entry name" value="SH2"/>
    <property type="match status" value="1"/>
</dbReference>
<dbReference type="PROSITE" id="PS00479">
    <property type="entry name" value="ZF_DAG_PE_1"/>
    <property type="match status" value="1"/>
</dbReference>
<dbReference type="InterPro" id="IPR008936">
    <property type="entry name" value="Rho_GTPase_activation_prot"/>
</dbReference>
<protein>
    <submittedName>
        <fullName evidence="9">CSON012022 protein</fullName>
    </submittedName>
</protein>
<dbReference type="CDD" id="cd20806">
    <property type="entry name" value="C1_CHN"/>
    <property type="match status" value="1"/>
</dbReference>
<dbReference type="SUPFAM" id="SSF55550">
    <property type="entry name" value="SH2 domain"/>
    <property type="match status" value="1"/>
</dbReference>
<keyword evidence="4" id="KW-0727">SH2 domain</keyword>
<dbReference type="Gene3D" id="3.30.505.10">
    <property type="entry name" value="SH2 domain"/>
    <property type="match status" value="1"/>
</dbReference>
<dbReference type="InterPro" id="IPR046349">
    <property type="entry name" value="C1-like_sf"/>
</dbReference>
<dbReference type="FunFam" id="1.10.555.10:FF:000039">
    <property type="entry name" value="N-chimaerin isoform X5"/>
    <property type="match status" value="1"/>
</dbReference>
<dbReference type="SMART" id="SM00324">
    <property type="entry name" value="RhoGAP"/>
    <property type="match status" value="1"/>
</dbReference>
<dbReference type="AlphaFoldDB" id="A0A336LRB7"/>
<dbReference type="GO" id="GO:0046872">
    <property type="term" value="F:metal ion binding"/>
    <property type="evidence" value="ECO:0007669"/>
    <property type="project" value="UniProtKB-KW"/>
</dbReference>
<dbReference type="InterPro" id="IPR051854">
    <property type="entry name" value="Rho-type_GAP"/>
</dbReference>
<dbReference type="PANTHER" id="PTHR46075">
    <property type="entry name" value="CHIMERIN FAMILY MEMBER"/>
    <property type="match status" value="1"/>
</dbReference>
<dbReference type="GO" id="GO:0005096">
    <property type="term" value="F:GTPase activator activity"/>
    <property type="evidence" value="ECO:0007669"/>
    <property type="project" value="UniProtKB-KW"/>
</dbReference>
<dbReference type="InterPro" id="IPR000198">
    <property type="entry name" value="RhoGAP_dom"/>
</dbReference>
<dbReference type="EMBL" id="UFQT01000054">
    <property type="protein sequence ID" value="SSX19059.1"/>
    <property type="molecule type" value="Genomic_DNA"/>
</dbReference>
<dbReference type="InterPro" id="IPR002219">
    <property type="entry name" value="PKC_DAG/PE"/>
</dbReference>
<dbReference type="GO" id="GO:0007165">
    <property type="term" value="P:signal transduction"/>
    <property type="evidence" value="ECO:0007669"/>
    <property type="project" value="InterPro"/>
</dbReference>
<dbReference type="SMART" id="SM00109">
    <property type="entry name" value="C1"/>
    <property type="match status" value="1"/>
</dbReference>
<evidence type="ECO:0000313" key="9">
    <source>
        <dbReference type="EMBL" id="SSX19059.1"/>
    </source>
</evidence>
<accession>A0A336LRB7</accession>
<evidence type="ECO:0000259" key="7">
    <source>
        <dbReference type="PROSITE" id="PS50081"/>
    </source>
</evidence>
<evidence type="ECO:0000256" key="1">
    <source>
        <dbReference type="ARBA" id="ARBA00022468"/>
    </source>
</evidence>
<dbReference type="PROSITE" id="PS50238">
    <property type="entry name" value="RHOGAP"/>
    <property type="match status" value="1"/>
</dbReference>
<feature type="domain" description="SH2" evidence="6">
    <location>
        <begin position="54"/>
        <end position="144"/>
    </location>
</feature>
<dbReference type="Pfam" id="PF00130">
    <property type="entry name" value="C1_1"/>
    <property type="match status" value="1"/>
</dbReference>
<feature type="region of interest" description="Disordered" evidence="5">
    <location>
        <begin position="78"/>
        <end position="97"/>
    </location>
</feature>
<dbReference type="InterPro" id="IPR020454">
    <property type="entry name" value="DAG/PE-bd"/>
</dbReference>
<proteinExistence type="predicted"/>
<feature type="domain" description="Phorbol-ester/DAG-type" evidence="7">
    <location>
        <begin position="236"/>
        <end position="286"/>
    </location>
</feature>
<evidence type="ECO:0000259" key="8">
    <source>
        <dbReference type="PROSITE" id="PS50238"/>
    </source>
</evidence>
<evidence type="ECO:0000256" key="5">
    <source>
        <dbReference type="SAM" id="MobiDB-lite"/>
    </source>
</evidence>
<dbReference type="PROSITE" id="PS50081">
    <property type="entry name" value="ZF_DAG_PE_2"/>
    <property type="match status" value="1"/>
</dbReference>
<dbReference type="PROSITE" id="PS50001">
    <property type="entry name" value="SH2"/>
    <property type="match status" value="1"/>
</dbReference>
<feature type="domain" description="Rho-GAP" evidence="8">
    <location>
        <begin position="299"/>
        <end position="485"/>
    </location>
</feature>
<dbReference type="Gene3D" id="1.10.555.10">
    <property type="entry name" value="Rho GTPase activation protein"/>
    <property type="match status" value="1"/>
</dbReference>
<dbReference type="SUPFAM" id="SSF57889">
    <property type="entry name" value="Cysteine-rich domain"/>
    <property type="match status" value="1"/>
</dbReference>
<dbReference type="FunFam" id="3.30.60.20:FF:000025">
    <property type="entry name" value="Chimaerin"/>
    <property type="match status" value="1"/>
</dbReference>
<evidence type="ECO:0000259" key="6">
    <source>
        <dbReference type="PROSITE" id="PS50001"/>
    </source>
</evidence>
<evidence type="ECO:0000256" key="4">
    <source>
        <dbReference type="PROSITE-ProRule" id="PRU00191"/>
    </source>
</evidence>
<sequence>MCESATDIISETENVKKLWNPDLYRLQEEAPKPIPINRHESKVIPDQPDFYGLEYHGVLGYREADLLFHSTPDGSFLVRKSPNRGRNSTNLKVPDDESENEKEFYTLSFKFDGKVHHFKLYYSPFDGHYVLEESKKFEDIKELVADGLLNHYMQKHARPILDSICKQDQQDYESSPYMTLNRRKLRAISSEIIKRNSFNHIFEQKRTTITSLPKHEPVVEFESNKEETIPFEYTKHHNFKIHNFKGLNWCDLCANFLWGFSAQGVRCDDCGFIAHEKCSLKIPPKCMPDLKKIRGVFGIDLTTLVIAYKQDIPFVVEKCVKEIEARGMKQEGIYRVSGFADEIEQIKDNLDKEGAAADLSEKTVSNINVVASILKMYLRLLPIPLITYQSYTPLIEASNKATPGEQIESTKKALKTLPQLHYKCLKYMIIHLNKVAQHQDVNKMSEHNLGTVFAPTLIAFPSGMTDLSQEIFLLSFLIRNCNEIFD</sequence>
<dbReference type="OMA" id="HCKTIFA"/>
<reference evidence="9" key="1">
    <citation type="submission" date="2018-07" db="EMBL/GenBank/DDBJ databases">
        <authorList>
            <person name="Quirk P.G."/>
            <person name="Krulwich T.A."/>
        </authorList>
    </citation>
    <scope>NUCLEOTIDE SEQUENCE</scope>
</reference>
<evidence type="ECO:0000256" key="2">
    <source>
        <dbReference type="ARBA" id="ARBA00022723"/>
    </source>
</evidence>
<dbReference type="SUPFAM" id="SSF48350">
    <property type="entry name" value="GTPase activation domain, GAP"/>
    <property type="match status" value="1"/>
</dbReference>
<name>A0A336LRB7_CULSO</name>
<dbReference type="InterPro" id="IPR000980">
    <property type="entry name" value="SH2"/>
</dbReference>
<evidence type="ECO:0000256" key="3">
    <source>
        <dbReference type="ARBA" id="ARBA00022833"/>
    </source>
</evidence>
<keyword evidence="2" id="KW-0479">Metal-binding</keyword>
<keyword evidence="3" id="KW-0862">Zinc</keyword>